<evidence type="ECO:0000256" key="1">
    <source>
        <dbReference type="SAM" id="MobiDB-lite"/>
    </source>
</evidence>
<dbReference type="WBParaSite" id="ECPE_0001156801-mRNA-1">
    <property type="protein sequence ID" value="ECPE_0001156801-mRNA-1"/>
    <property type="gene ID" value="ECPE_0001156801"/>
</dbReference>
<feature type="region of interest" description="Disordered" evidence="1">
    <location>
        <begin position="145"/>
        <end position="177"/>
    </location>
</feature>
<proteinExistence type="predicted"/>
<gene>
    <name evidence="2" type="ORF">ECPE_LOCUS11533</name>
</gene>
<feature type="compositionally biased region" description="Polar residues" evidence="1">
    <location>
        <begin position="167"/>
        <end position="177"/>
    </location>
</feature>
<dbReference type="Proteomes" id="UP000272942">
    <property type="component" value="Unassembled WGS sequence"/>
</dbReference>
<organism evidence="4">
    <name type="scientific">Echinostoma caproni</name>
    <dbReference type="NCBI Taxonomy" id="27848"/>
    <lineage>
        <taxon>Eukaryota</taxon>
        <taxon>Metazoa</taxon>
        <taxon>Spiralia</taxon>
        <taxon>Lophotrochozoa</taxon>
        <taxon>Platyhelminthes</taxon>
        <taxon>Trematoda</taxon>
        <taxon>Digenea</taxon>
        <taxon>Plagiorchiida</taxon>
        <taxon>Echinostomata</taxon>
        <taxon>Echinostomatoidea</taxon>
        <taxon>Echinostomatidae</taxon>
        <taxon>Echinostoma</taxon>
    </lineage>
</organism>
<evidence type="ECO:0000313" key="2">
    <source>
        <dbReference type="EMBL" id="VDP88624.1"/>
    </source>
</evidence>
<sequence>MGRRKNSVVRCLEQIQKINYEPPPLQDACPTLDKVVKSNEMHLFDLTSLQLELERLLTSIMERLACLSAESKGHELPPEMMQALHLLNSSNDPETGQPALAGPSLVVKANPDKPLTLIISQRSRTSQQSALSSLDASIGKITKSGQSIPYARRTSRSSVDDHADHSPASSPDKNQSSSYAIPNKFWELMEPYCADITEANIAYLESVIRSYQDMEASYFQLPPFDSSEVVKPELTESIAAKRPKREAAHSSAISHSSEAANISDTVADFSSASNVVHLARCLEKELK</sequence>
<name>A0A183AX48_9TREM</name>
<dbReference type="AlphaFoldDB" id="A0A183AX48"/>
<evidence type="ECO:0000313" key="4">
    <source>
        <dbReference type="WBParaSite" id="ECPE_0001156801-mRNA-1"/>
    </source>
</evidence>
<reference evidence="2 3" key="2">
    <citation type="submission" date="2018-11" db="EMBL/GenBank/DDBJ databases">
        <authorList>
            <consortium name="Pathogen Informatics"/>
        </authorList>
    </citation>
    <scope>NUCLEOTIDE SEQUENCE [LARGE SCALE GENOMIC DNA]</scope>
    <source>
        <strain evidence="2 3">Egypt</strain>
    </source>
</reference>
<protein>
    <submittedName>
        <fullName evidence="4">Lzipper-MIP1 domain-containing protein</fullName>
    </submittedName>
</protein>
<accession>A0A183AX48</accession>
<evidence type="ECO:0000313" key="3">
    <source>
        <dbReference type="Proteomes" id="UP000272942"/>
    </source>
</evidence>
<dbReference type="EMBL" id="UZAN01051017">
    <property type="protein sequence ID" value="VDP88624.1"/>
    <property type="molecule type" value="Genomic_DNA"/>
</dbReference>
<dbReference type="OrthoDB" id="6285896at2759"/>
<reference evidence="4" key="1">
    <citation type="submission" date="2016-06" db="UniProtKB">
        <authorList>
            <consortium name="WormBaseParasite"/>
        </authorList>
    </citation>
    <scope>IDENTIFICATION</scope>
</reference>
<keyword evidence="3" id="KW-1185">Reference proteome</keyword>